<protein>
    <recommendedName>
        <fullName evidence="2">DUF6589 domain-containing protein</fullName>
    </recommendedName>
</protein>
<evidence type="ECO:0000313" key="4">
    <source>
        <dbReference type="Proteomes" id="UP001385951"/>
    </source>
</evidence>
<evidence type="ECO:0000313" key="3">
    <source>
        <dbReference type="EMBL" id="KAK7684254.1"/>
    </source>
</evidence>
<dbReference type="EMBL" id="JASBNA010000026">
    <property type="protein sequence ID" value="KAK7684254.1"/>
    <property type="molecule type" value="Genomic_DNA"/>
</dbReference>
<sequence length="497" mass="56450">MYNSTYSNPKPGHPERDHMFSVTSPSSEINHARPAIEKIIERTSKESNVLISHVAGLRVRATSSRETDNGDVAGEDQEQDIDEEVTRQDGGVEGGVTENDEDEWEDEEDDIPLAQQVPGANENPFVEQHPQPHPEECNTPSLGAGRKRRRRTQHDPVVSWDAVSGFSLKRLEDTFKKHAPLCWNLLMRFMRPSGKDSEGDGKYRPKNVVCASVLSELVFARNQWVNLLPMCRGIYLFATKAHQSTYRVGSRLAQCPPYSTVRNSLVTMARQKRKLLQATNIISRWCVLDNLQAYARRRDQRIGNGNAMITEEKLSEGERRNLSVEVILEEIDWAHFEKVYALHFVDTLIQFVPTLVSHRKGIEESFKDVEKHQINPARHSKVQPLGTNSANEVSTQGMKEAVTDFFDEMGITEATLNNRIQFMSGDGKSFEAMGKVKKYLSGQDDDYYSMRFVVEILELWHTKWHDISRICGAQWGERNSNDPSTLSYLAKAINSPT</sequence>
<evidence type="ECO:0000256" key="1">
    <source>
        <dbReference type="SAM" id="MobiDB-lite"/>
    </source>
</evidence>
<gene>
    <name evidence="3" type="ORF">QCA50_012578</name>
</gene>
<feature type="region of interest" description="Disordered" evidence="1">
    <location>
        <begin position="1"/>
        <end position="29"/>
    </location>
</feature>
<proteinExistence type="predicted"/>
<reference evidence="3 4" key="1">
    <citation type="submission" date="2022-09" db="EMBL/GenBank/DDBJ databases">
        <authorList>
            <person name="Palmer J.M."/>
        </authorList>
    </citation>
    <scope>NUCLEOTIDE SEQUENCE [LARGE SCALE GENOMIC DNA]</scope>
    <source>
        <strain evidence="3 4">DSM 7382</strain>
    </source>
</reference>
<name>A0AAW0FXW8_9APHY</name>
<feature type="region of interest" description="Disordered" evidence="1">
    <location>
        <begin position="58"/>
        <end position="108"/>
    </location>
</feature>
<feature type="region of interest" description="Disordered" evidence="1">
    <location>
        <begin position="121"/>
        <end position="154"/>
    </location>
</feature>
<organism evidence="3 4">
    <name type="scientific">Cerrena zonata</name>
    <dbReference type="NCBI Taxonomy" id="2478898"/>
    <lineage>
        <taxon>Eukaryota</taxon>
        <taxon>Fungi</taxon>
        <taxon>Dikarya</taxon>
        <taxon>Basidiomycota</taxon>
        <taxon>Agaricomycotina</taxon>
        <taxon>Agaricomycetes</taxon>
        <taxon>Polyporales</taxon>
        <taxon>Cerrenaceae</taxon>
        <taxon>Cerrena</taxon>
    </lineage>
</organism>
<accession>A0AAW0FXW8</accession>
<evidence type="ECO:0000259" key="2">
    <source>
        <dbReference type="Pfam" id="PF20231"/>
    </source>
</evidence>
<feature type="domain" description="DUF6589" evidence="2">
    <location>
        <begin position="318"/>
        <end position="495"/>
    </location>
</feature>
<dbReference type="AlphaFoldDB" id="A0AAW0FXW8"/>
<feature type="compositionally biased region" description="Acidic residues" evidence="1">
    <location>
        <begin position="73"/>
        <end position="83"/>
    </location>
</feature>
<comment type="caution">
    <text evidence="3">The sequence shown here is derived from an EMBL/GenBank/DDBJ whole genome shotgun (WGS) entry which is preliminary data.</text>
</comment>
<feature type="compositionally biased region" description="Acidic residues" evidence="1">
    <location>
        <begin position="98"/>
        <end position="108"/>
    </location>
</feature>
<dbReference type="Proteomes" id="UP001385951">
    <property type="component" value="Unassembled WGS sequence"/>
</dbReference>
<dbReference type="Pfam" id="PF20231">
    <property type="entry name" value="DUF6589"/>
    <property type="match status" value="1"/>
</dbReference>
<dbReference type="InterPro" id="IPR046496">
    <property type="entry name" value="DUF6589"/>
</dbReference>
<keyword evidence="4" id="KW-1185">Reference proteome</keyword>